<sequence>MSTLKLPLVSTLKLPSVPSPSINCCCCYSSKGYSCHCYSSKVRKYNSFTQLSL</sequence>
<proteinExistence type="predicted"/>
<dbReference type="Proteomes" id="UP000091857">
    <property type="component" value="Chromosome 18"/>
</dbReference>
<comment type="caution">
    <text evidence="1">The sequence shown here is derived from an EMBL/GenBank/DDBJ whole genome shotgun (WGS) entry which is preliminary data.</text>
</comment>
<protein>
    <submittedName>
        <fullName evidence="1">Uncharacterized protein</fullName>
    </submittedName>
</protein>
<keyword evidence="2" id="KW-1185">Reference proteome</keyword>
<evidence type="ECO:0000313" key="2">
    <source>
        <dbReference type="Proteomes" id="UP000091857"/>
    </source>
</evidence>
<accession>A0ACB7G1W7</accession>
<reference evidence="2" key="1">
    <citation type="journal article" date="2016" name="Nat. Biotechnol.">
        <title>Sequencing wild and cultivated cassava and related species reveals extensive interspecific hybridization and genetic diversity.</title>
        <authorList>
            <person name="Bredeson J.V."/>
            <person name="Lyons J.B."/>
            <person name="Prochnik S.E."/>
            <person name="Wu G.A."/>
            <person name="Ha C.M."/>
            <person name="Edsinger-Gonzales E."/>
            <person name="Grimwood J."/>
            <person name="Schmutz J."/>
            <person name="Rabbi I.Y."/>
            <person name="Egesi C."/>
            <person name="Nauluvula P."/>
            <person name="Lebot V."/>
            <person name="Ndunguru J."/>
            <person name="Mkamilo G."/>
            <person name="Bart R.S."/>
            <person name="Setter T.L."/>
            <person name="Gleadow R.M."/>
            <person name="Kulakow P."/>
            <person name="Ferguson M.E."/>
            <person name="Rounsley S."/>
            <person name="Rokhsar D.S."/>
        </authorList>
    </citation>
    <scope>NUCLEOTIDE SEQUENCE [LARGE SCALE GENOMIC DNA]</scope>
    <source>
        <strain evidence="2">cv. AM560-2</strain>
    </source>
</reference>
<evidence type="ECO:0000313" key="1">
    <source>
        <dbReference type="EMBL" id="KAG8633713.1"/>
    </source>
</evidence>
<dbReference type="EMBL" id="CM004404">
    <property type="protein sequence ID" value="KAG8633713.1"/>
    <property type="molecule type" value="Genomic_DNA"/>
</dbReference>
<gene>
    <name evidence="1" type="ORF">MANES_18G140797v8</name>
</gene>
<name>A0ACB7G1W7_MANES</name>
<organism evidence="1 2">
    <name type="scientific">Manihot esculenta</name>
    <name type="common">Cassava</name>
    <name type="synonym">Jatropha manihot</name>
    <dbReference type="NCBI Taxonomy" id="3983"/>
    <lineage>
        <taxon>Eukaryota</taxon>
        <taxon>Viridiplantae</taxon>
        <taxon>Streptophyta</taxon>
        <taxon>Embryophyta</taxon>
        <taxon>Tracheophyta</taxon>
        <taxon>Spermatophyta</taxon>
        <taxon>Magnoliopsida</taxon>
        <taxon>eudicotyledons</taxon>
        <taxon>Gunneridae</taxon>
        <taxon>Pentapetalae</taxon>
        <taxon>rosids</taxon>
        <taxon>fabids</taxon>
        <taxon>Malpighiales</taxon>
        <taxon>Euphorbiaceae</taxon>
        <taxon>Crotonoideae</taxon>
        <taxon>Manihoteae</taxon>
        <taxon>Manihot</taxon>
    </lineage>
</organism>